<dbReference type="Gene3D" id="2.170.270.10">
    <property type="entry name" value="SET domain"/>
    <property type="match status" value="1"/>
</dbReference>
<accession>A0A6A6ULR4</accession>
<dbReference type="Proteomes" id="UP000799302">
    <property type="component" value="Unassembled WGS sequence"/>
</dbReference>
<feature type="chain" id="PRO_5025579858" evidence="1">
    <location>
        <begin position="22"/>
        <end position="386"/>
    </location>
</feature>
<keyword evidence="1" id="KW-0732">Signal</keyword>
<dbReference type="AlphaFoldDB" id="A0A6A6ULR4"/>
<gene>
    <name evidence="3" type="ORF">BT63DRAFT_438241</name>
</gene>
<dbReference type="PROSITE" id="PS50280">
    <property type="entry name" value="SET"/>
    <property type="match status" value="1"/>
</dbReference>
<dbReference type="EMBL" id="MU004232">
    <property type="protein sequence ID" value="KAF2672451.1"/>
    <property type="molecule type" value="Genomic_DNA"/>
</dbReference>
<dbReference type="InterPro" id="IPR046341">
    <property type="entry name" value="SET_dom_sf"/>
</dbReference>
<protein>
    <submittedName>
        <fullName evidence="3">SET domain-containing protein</fullName>
    </submittedName>
</protein>
<feature type="signal peptide" evidence="1">
    <location>
        <begin position="1"/>
        <end position="21"/>
    </location>
</feature>
<sequence>MFSLPLLTAWLLSTYPLTVHASTCPTKPVLPPWLSSPWTESAEILENRPWTYEPECVGPSWKHAEFKDVRFCVFTTAHFHEGRGLAVITTPDAADSIFLSTGFMAPESRPRLPDVPAWEEKNLPGRGMALVANRTIKTGEIILMDQPVLIVVREAYRLLTEVDQEMLQWKALLRLPEAGRKAARGLAKAGLGDEIMDVMQTNGFAQAYGGVGHVHLVPQGARINHDCRPNAYYRYDEDMMTHVVWALRDIEAGEEITHSYIHDPDVPSQKRKQVLRDTWAFECNCSICGASKNKVEESDQRLEIIRRQKDRLFISAGEQKKPNMTASIEELLQLYDDEGLIFPKIELFELGAYAYGQMGKEEMAMKYAHRAKQWWNWAVGSSVFVD</sequence>
<dbReference type="SMART" id="SM00317">
    <property type="entry name" value="SET"/>
    <property type="match status" value="1"/>
</dbReference>
<dbReference type="CDD" id="cd20071">
    <property type="entry name" value="SET_SMYD"/>
    <property type="match status" value="1"/>
</dbReference>
<dbReference type="PANTHER" id="PTHR47332:SF6">
    <property type="entry name" value="SET DOMAIN-CONTAINING PROTEIN"/>
    <property type="match status" value="1"/>
</dbReference>
<dbReference type="OrthoDB" id="1028014at2759"/>
<evidence type="ECO:0000313" key="3">
    <source>
        <dbReference type="EMBL" id="KAF2672451.1"/>
    </source>
</evidence>
<reference evidence="3" key="1">
    <citation type="journal article" date="2020" name="Stud. Mycol.">
        <title>101 Dothideomycetes genomes: a test case for predicting lifestyles and emergence of pathogens.</title>
        <authorList>
            <person name="Haridas S."/>
            <person name="Albert R."/>
            <person name="Binder M."/>
            <person name="Bloem J."/>
            <person name="Labutti K."/>
            <person name="Salamov A."/>
            <person name="Andreopoulos B."/>
            <person name="Baker S."/>
            <person name="Barry K."/>
            <person name="Bills G."/>
            <person name="Bluhm B."/>
            <person name="Cannon C."/>
            <person name="Castanera R."/>
            <person name="Culley D."/>
            <person name="Daum C."/>
            <person name="Ezra D."/>
            <person name="Gonzalez J."/>
            <person name="Henrissat B."/>
            <person name="Kuo A."/>
            <person name="Liang C."/>
            <person name="Lipzen A."/>
            <person name="Lutzoni F."/>
            <person name="Magnuson J."/>
            <person name="Mondo S."/>
            <person name="Nolan M."/>
            <person name="Ohm R."/>
            <person name="Pangilinan J."/>
            <person name="Park H.-J."/>
            <person name="Ramirez L."/>
            <person name="Alfaro M."/>
            <person name="Sun H."/>
            <person name="Tritt A."/>
            <person name="Yoshinaga Y."/>
            <person name="Zwiers L.-H."/>
            <person name="Turgeon B."/>
            <person name="Goodwin S."/>
            <person name="Spatafora J."/>
            <person name="Crous P."/>
            <person name="Grigoriev I."/>
        </authorList>
    </citation>
    <scope>NUCLEOTIDE SEQUENCE</scope>
    <source>
        <strain evidence="3">CBS 115976</strain>
    </source>
</reference>
<dbReference type="PANTHER" id="PTHR47332">
    <property type="entry name" value="SET DOMAIN-CONTAINING PROTEIN 5"/>
    <property type="match status" value="1"/>
</dbReference>
<keyword evidence="4" id="KW-1185">Reference proteome</keyword>
<evidence type="ECO:0000256" key="1">
    <source>
        <dbReference type="SAM" id="SignalP"/>
    </source>
</evidence>
<evidence type="ECO:0000313" key="4">
    <source>
        <dbReference type="Proteomes" id="UP000799302"/>
    </source>
</evidence>
<proteinExistence type="predicted"/>
<dbReference type="Pfam" id="PF00856">
    <property type="entry name" value="SET"/>
    <property type="match status" value="1"/>
</dbReference>
<organism evidence="3 4">
    <name type="scientific">Microthyrium microscopicum</name>
    <dbReference type="NCBI Taxonomy" id="703497"/>
    <lineage>
        <taxon>Eukaryota</taxon>
        <taxon>Fungi</taxon>
        <taxon>Dikarya</taxon>
        <taxon>Ascomycota</taxon>
        <taxon>Pezizomycotina</taxon>
        <taxon>Dothideomycetes</taxon>
        <taxon>Dothideomycetes incertae sedis</taxon>
        <taxon>Microthyriales</taxon>
        <taxon>Microthyriaceae</taxon>
        <taxon>Microthyrium</taxon>
    </lineage>
</organism>
<name>A0A6A6ULR4_9PEZI</name>
<evidence type="ECO:0000259" key="2">
    <source>
        <dbReference type="PROSITE" id="PS50280"/>
    </source>
</evidence>
<feature type="domain" description="SET" evidence="2">
    <location>
        <begin position="116"/>
        <end position="261"/>
    </location>
</feature>
<dbReference type="SUPFAM" id="SSF82199">
    <property type="entry name" value="SET domain"/>
    <property type="match status" value="1"/>
</dbReference>
<dbReference type="InterPro" id="IPR001214">
    <property type="entry name" value="SET_dom"/>
</dbReference>
<dbReference type="InterPro" id="IPR053185">
    <property type="entry name" value="SET_domain_protein"/>
</dbReference>